<dbReference type="EMBL" id="JAENIJ010000011">
    <property type="protein sequence ID" value="MBK1882527.1"/>
    <property type="molecule type" value="Genomic_DNA"/>
</dbReference>
<dbReference type="SUPFAM" id="SSF55874">
    <property type="entry name" value="ATPase domain of HSP90 chaperone/DNA topoisomerase II/histidine kinase"/>
    <property type="match status" value="1"/>
</dbReference>
<dbReference type="InterPro" id="IPR005467">
    <property type="entry name" value="His_kinase_dom"/>
</dbReference>
<evidence type="ECO:0000256" key="5">
    <source>
        <dbReference type="SAM" id="SignalP"/>
    </source>
</evidence>
<dbReference type="PROSITE" id="PS50109">
    <property type="entry name" value="HIS_KIN"/>
    <property type="match status" value="1"/>
</dbReference>
<dbReference type="Proteomes" id="UP000603141">
    <property type="component" value="Unassembled WGS sequence"/>
</dbReference>
<dbReference type="PANTHER" id="PTHR24421:SF63">
    <property type="entry name" value="SENSOR HISTIDINE KINASE DESK"/>
    <property type="match status" value="1"/>
</dbReference>
<accession>A0A934S5A7</accession>
<feature type="chain" id="PRO_5037152639" evidence="5">
    <location>
        <begin position="22"/>
        <end position="846"/>
    </location>
</feature>
<dbReference type="InterPro" id="IPR011712">
    <property type="entry name" value="Sig_transdc_His_kin_sub3_dim/P"/>
</dbReference>
<organism evidence="7 8">
    <name type="scientific">Luteolibacter pohnpeiensis</name>
    <dbReference type="NCBI Taxonomy" id="454153"/>
    <lineage>
        <taxon>Bacteria</taxon>
        <taxon>Pseudomonadati</taxon>
        <taxon>Verrucomicrobiota</taxon>
        <taxon>Verrucomicrobiia</taxon>
        <taxon>Verrucomicrobiales</taxon>
        <taxon>Verrucomicrobiaceae</taxon>
        <taxon>Luteolibacter</taxon>
    </lineage>
</organism>
<dbReference type="InterPro" id="IPR013783">
    <property type="entry name" value="Ig-like_fold"/>
</dbReference>
<comment type="caution">
    <text evidence="7">The sequence shown here is derived from an EMBL/GenBank/DDBJ whole genome shotgun (WGS) entry which is preliminary data.</text>
</comment>
<evidence type="ECO:0000313" key="8">
    <source>
        <dbReference type="Proteomes" id="UP000603141"/>
    </source>
</evidence>
<keyword evidence="7" id="KW-0547">Nucleotide-binding</keyword>
<feature type="signal peptide" evidence="5">
    <location>
        <begin position="1"/>
        <end position="21"/>
    </location>
</feature>
<feature type="domain" description="Histidine kinase" evidence="6">
    <location>
        <begin position="647"/>
        <end position="839"/>
    </location>
</feature>
<dbReference type="InterPro" id="IPR013320">
    <property type="entry name" value="ConA-like_dom_sf"/>
</dbReference>
<sequence length="846" mass="92747">MSPRIATILLLTLVRCTAAVALTPYQVDPHTLHLWHLDEKSPPFIDSSPDGFPLRSLHNGAESGQLSNPGLGHAISFNHHTGGTPFWSNLKGAILTIAPELSGDKSDNAPDNFRFQGDDGAFTYEALIKFDLLPEQSQTIALAILTMDGENDDRIFSFRIEREGFLSFSPLPDSGAAGGALASIPTTGPHAINTRDWFHVAVSYNGLPGTPGALRLFWTRIGSGVEEANAIGSGMLTANLARTTGDFAIGNEARSSGDGNAEAEPFPGLIDEVRMSSVARHPTDFIFIPPEKRVSPELAAERANDESSSERFELQINRIDVDGETIHHIPQNGSPLQLKPGLHRLDFDIGAISGLRRAVQLRSQLEGFNEEWKESSLGMSLSFEFLDAQLKPLSQAQFNMNGHSPGWDTGFAFSRFIHRRAPLLAPPNSQFLRVTLSSGAPDTSGSLGIDNLHIVRPNRPELSLWENGDFEGGVNILSPMRAPSGWQRGGDEPAIALVSTGEGSTILCLIDGDQTKSGKWSAIQKIDFDPGHAEDRSLMVSWSEAYNIIPGNQQRATFLNVPAGTYHFRAIGVTDQGPPTSASVSLELEVKPYFWETTWFTPAITASIISLIAIAILRHRHRRHHRRMHELSLQTALERDRTRIARDMHDDLGTRVSVLNLTASLARRSIGCAPEKASAHLDKISTASRELVAAMDELVWAVDPSNDHLDSLALQLTRHAEEVFQDSEIRCRLDIPPSLPHHPINSDLRHHVSMAVREAFHNILKHAGPCEVFLKFTFEAGQLEIEIRDNGRGFDETAANHGNGLINIRNRIRELGGTAKIQSQGHKGTLLVLQCPVPKTPHLRTP</sequence>
<dbReference type="AlphaFoldDB" id="A0A934S5A7"/>
<dbReference type="InterPro" id="IPR050482">
    <property type="entry name" value="Sensor_HK_TwoCompSys"/>
</dbReference>
<keyword evidence="2" id="KW-0418">Kinase</keyword>
<dbReference type="InterPro" id="IPR036890">
    <property type="entry name" value="HATPase_C_sf"/>
</dbReference>
<dbReference type="Gene3D" id="3.30.565.10">
    <property type="entry name" value="Histidine kinase-like ATPase, C-terminal domain"/>
    <property type="match status" value="1"/>
</dbReference>
<evidence type="ECO:0000256" key="3">
    <source>
        <dbReference type="ARBA" id="ARBA00023012"/>
    </source>
</evidence>
<keyword evidence="4" id="KW-0472">Membrane</keyword>
<dbReference type="PANTHER" id="PTHR24421">
    <property type="entry name" value="NITRATE/NITRITE SENSOR PROTEIN NARX-RELATED"/>
    <property type="match status" value="1"/>
</dbReference>
<dbReference type="GO" id="GO:0016020">
    <property type="term" value="C:membrane"/>
    <property type="evidence" value="ECO:0007669"/>
    <property type="project" value="InterPro"/>
</dbReference>
<dbReference type="Pfam" id="PF02518">
    <property type="entry name" value="HATPase_c"/>
    <property type="match status" value="1"/>
</dbReference>
<evidence type="ECO:0000256" key="4">
    <source>
        <dbReference type="SAM" id="Phobius"/>
    </source>
</evidence>
<evidence type="ECO:0000256" key="1">
    <source>
        <dbReference type="ARBA" id="ARBA00022679"/>
    </source>
</evidence>
<dbReference type="GO" id="GO:0000155">
    <property type="term" value="F:phosphorelay sensor kinase activity"/>
    <property type="evidence" value="ECO:0007669"/>
    <property type="project" value="InterPro"/>
</dbReference>
<dbReference type="SMART" id="SM00387">
    <property type="entry name" value="HATPase_c"/>
    <property type="match status" value="1"/>
</dbReference>
<name>A0A934S5A7_9BACT</name>
<proteinExistence type="predicted"/>
<protein>
    <submittedName>
        <fullName evidence="7">ATP-binding protein</fullName>
    </submittedName>
</protein>
<evidence type="ECO:0000313" key="7">
    <source>
        <dbReference type="EMBL" id="MBK1882527.1"/>
    </source>
</evidence>
<gene>
    <name evidence="7" type="ORF">JIN85_08875</name>
</gene>
<dbReference type="Gene3D" id="2.60.40.10">
    <property type="entry name" value="Immunoglobulins"/>
    <property type="match status" value="1"/>
</dbReference>
<dbReference type="SUPFAM" id="SSF49899">
    <property type="entry name" value="Concanavalin A-like lectins/glucanases"/>
    <property type="match status" value="1"/>
</dbReference>
<keyword evidence="1" id="KW-0808">Transferase</keyword>
<dbReference type="InterPro" id="IPR003594">
    <property type="entry name" value="HATPase_dom"/>
</dbReference>
<keyword evidence="4" id="KW-0812">Transmembrane</keyword>
<keyword evidence="4" id="KW-1133">Transmembrane helix</keyword>
<keyword evidence="7" id="KW-0067">ATP-binding</keyword>
<feature type="transmembrane region" description="Helical" evidence="4">
    <location>
        <begin position="599"/>
        <end position="617"/>
    </location>
</feature>
<dbReference type="Pfam" id="PF07730">
    <property type="entry name" value="HisKA_3"/>
    <property type="match status" value="1"/>
</dbReference>
<evidence type="ECO:0000256" key="2">
    <source>
        <dbReference type="ARBA" id="ARBA00022777"/>
    </source>
</evidence>
<dbReference type="CDD" id="cd16917">
    <property type="entry name" value="HATPase_UhpB-NarQ-NarX-like"/>
    <property type="match status" value="1"/>
</dbReference>
<dbReference type="Pfam" id="PF13385">
    <property type="entry name" value="Laminin_G_3"/>
    <property type="match status" value="1"/>
</dbReference>
<reference evidence="7" key="1">
    <citation type="submission" date="2021-01" db="EMBL/GenBank/DDBJ databases">
        <title>Modified the classification status of verrucomicrobia.</title>
        <authorList>
            <person name="Feng X."/>
        </authorList>
    </citation>
    <scope>NUCLEOTIDE SEQUENCE</scope>
    <source>
        <strain evidence="7">KCTC 22041</strain>
    </source>
</reference>
<dbReference type="GO" id="GO:0046983">
    <property type="term" value="F:protein dimerization activity"/>
    <property type="evidence" value="ECO:0007669"/>
    <property type="project" value="InterPro"/>
</dbReference>
<dbReference type="Gene3D" id="2.60.120.200">
    <property type="match status" value="1"/>
</dbReference>
<dbReference type="Gene3D" id="1.20.5.1930">
    <property type="match status" value="1"/>
</dbReference>
<keyword evidence="8" id="KW-1185">Reference proteome</keyword>
<keyword evidence="3" id="KW-0902">Two-component regulatory system</keyword>
<dbReference type="GO" id="GO:0005524">
    <property type="term" value="F:ATP binding"/>
    <property type="evidence" value="ECO:0007669"/>
    <property type="project" value="UniProtKB-KW"/>
</dbReference>
<keyword evidence="5" id="KW-0732">Signal</keyword>
<evidence type="ECO:0000259" key="6">
    <source>
        <dbReference type="PROSITE" id="PS50109"/>
    </source>
</evidence>